<dbReference type="Proteomes" id="UP000000591">
    <property type="component" value="Chromosome I"/>
</dbReference>
<organism evidence="4 5">
    <name type="scientific">Eremothecium gossypii (strain ATCC 10895 / CBS 109.51 / FGSC 9923 / NRRL Y-1056)</name>
    <name type="common">Yeast</name>
    <name type="synonym">Ashbya gossypii</name>
    <dbReference type="NCBI Taxonomy" id="284811"/>
    <lineage>
        <taxon>Eukaryota</taxon>
        <taxon>Fungi</taxon>
        <taxon>Dikarya</taxon>
        <taxon>Ascomycota</taxon>
        <taxon>Saccharomycotina</taxon>
        <taxon>Saccharomycetes</taxon>
        <taxon>Saccharomycetales</taxon>
        <taxon>Saccharomycetaceae</taxon>
        <taxon>Eremothecium</taxon>
    </lineage>
</organism>
<dbReference type="RefSeq" id="NP_982491.1">
    <property type="nucleotide sequence ID" value="NM_207844.1"/>
</dbReference>
<keyword evidence="3" id="KW-0472">Membrane</keyword>
<feature type="region of interest" description="Disordered" evidence="2">
    <location>
        <begin position="453"/>
        <end position="494"/>
    </location>
</feature>
<name>Q75EX9_EREGS</name>
<dbReference type="AlphaFoldDB" id="Q75EX9"/>
<feature type="transmembrane region" description="Helical" evidence="3">
    <location>
        <begin position="363"/>
        <end position="386"/>
    </location>
</feature>
<feature type="coiled-coil region" evidence="1">
    <location>
        <begin position="98"/>
        <end position="125"/>
    </location>
</feature>
<dbReference type="OMA" id="LACHTRY"/>
<accession>Q75EX9</accession>
<feature type="region of interest" description="Disordered" evidence="2">
    <location>
        <begin position="66"/>
        <end position="90"/>
    </location>
</feature>
<evidence type="ECO:0000313" key="5">
    <source>
        <dbReference type="Proteomes" id="UP000000591"/>
    </source>
</evidence>
<reference evidence="4 5" key="1">
    <citation type="journal article" date="2004" name="Science">
        <title>The Ashbya gossypii genome as a tool for mapping the ancient Saccharomyces cerevisiae genome.</title>
        <authorList>
            <person name="Dietrich F.S."/>
            <person name="Voegeli S."/>
            <person name="Brachat S."/>
            <person name="Lerch A."/>
            <person name="Gates K."/>
            <person name="Steiner S."/>
            <person name="Mohr C."/>
            <person name="Pohlmann R."/>
            <person name="Luedi P."/>
            <person name="Choi S."/>
            <person name="Wing R.A."/>
            <person name="Flavier A."/>
            <person name="Gaffney T.D."/>
            <person name="Philippsen P."/>
        </authorList>
    </citation>
    <scope>NUCLEOTIDE SEQUENCE [LARGE SCALE GENOMIC DNA]</scope>
    <source>
        <strain evidence="5">ATCC 10895 / CBS 109.51 / FGSC 9923 / NRRL Y-1056</strain>
    </source>
</reference>
<keyword evidence="1" id="KW-0175">Coiled coil</keyword>
<dbReference type="KEGG" id="ago:AGOS_AAL051C"/>
<proteinExistence type="predicted"/>
<evidence type="ECO:0000256" key="1">
    <source>
        <dbReference type="SAM" id="Coils"/>
    </source>
</evidence>
<dbReference type="OrthoDB" id="4051376at2759"/>
<evidence type="ECO:0000256" key="2">
    <source>
        <dbReference type="SAM" id="MobiDB-lite"/>
    </source>
</evidence>
<dbReference type="GeneID" id="4618571"/>
<dbReference type="EMBL" id="AE016814">
    <property type="protein sequence ID" value="AAS50315.1"/>
    <property type="molecule type" value="Genomic_DNA"/>
</dbReference>
<keyword evidence="5" id="KW-1185">Reference proteome</keyword>
<gene>
    <name evidence="4" type="ORF">AGOS_AAL051C</name>
</gene>
<keyword evidence="3" id="KW-1133">Transmembrane helix</keyword>
<reference evidence="5" key="2">
    <citation type="journal article" date="2013" name="G3 (Bethesda)">
        <title>Genomes of Ashbya fungi isolated from insects reveal four mating-type loci, numerous translocations, lack of transposons, and distinct gene duplications.</title>
        <authorList>
            <person name="Dietrich F.S."/>
            <person name="Voegeli S."/>
            <person name="Kuo S."/>
            <person name="Philippsen P."/>
        </authorList>
    </citation>
    <scope>GENOME REANNOTATION</scope>
    <source>
        <strain evidence="5">ATCC 10895 / CBS 109.51 / FGSC 9923 / NRRL Y-1056</strain>
    </source>
</reference>
<feature type="transmembrane region" description="Helical" evidence="3">
    <location>
        <begin position="578"/>
        <end position="597"/>
    </location>
</feature>
<feature type="transmembrane region" description="Helical" evidence="3">
    <location>
        <begin position="406"/>
        <end position="427"/>
    </location>
</feature>
<dbReference type="HOGENOM" id="CLU_427603_0_0_1"/>
<feature type="compositionally biased region" description="Polar residues" evidence="2">
    <location>
        <begin position="464"/>
        <end position="477"/>
    </location>
</feature>
<feature type="transmembrane region" description="Helical" evidence="3">
    <location>
        <begin position="242"/>
        <end position="264"/>
    </location>
</feature>
<keyword evidence="3" id="KW-0812">Transmembrane</keyword>
<evidence type="ECO:0000256" key="3">
    <source>
        <dbReference type="SAM" id="Phobius"/>
    </source>
</evidence>
<feature type="compositionally biased region" description="Basic and acidic residues" evidence="2">
    <location>
        <begin position="453"/>
        <end position="463"/>
    </location>
</feature>
<feature type="region of interest" description="Disordered" evidence="2">
    <location>
        <begin position="21"/>
        <end position="43"/>
    </location>
</feature>
<evidence type="ECO:0000313" key="4">
    <source>
        <dbReference type="EMBL" id="AAS50315.1"/>
    </source>
</evidence>
<protein>
    <submittedName>
        <fullName evidence="4">AAL051Cp</fullName>
    </submittedName>
</protein>
<sequence>MFSVPHFDDMEELYSAYRPITPSLSNSRPSHSEQLKYSTQPTERIPLHDFRRDSLELYGLKPKHYSVEDAESEPACEPAPDSSDTGSAPLQPRWKDWILEKRRGIEELERQLDNFKLNGTENEIEEGSEDMRAKYKMFNPPAEYKFSPFEDHNEEAAEALSHDDILSNMNHNIHRSRWAADKIRSNIDKFFLKNSELLEEPEVIPGAYPRDVVYIPIPVRGEGDKERFEGDEYDKHVGPIIYLSYGILIPAAVKLCSFTLYHIVSLSRRDYTFSSICLESEPLIIGLDKVITGLLSLFAVQQCLDYVITFPLACHTRYHLLKYGIEIIRDGGSDIIWREYSREFLRFHNRALTEFRQKLQKKIWFSALIIAAFGLLSASFVSWIYAVTVTEDSFGTCLNTILFGRAQLVAIIICFLGQTCYDLMAYIKHFIGEYAEDTMEMLMKKLDQYKQAQQDRKPVETRHVSQGTEEMSGTVKGTTDGIKEQSSLRGSAKKSKHDVLLISTPDNSSSVVYHPQPYVSPLKGRSSLNSRSLHLVDPASPPNTRRKKVPDAKSFRKAFAGKAQERIRWRVTKVERDLLAISIYMVKLPFRVVFLPARMAMRILPWRLYISFNRG</sequence>
<dbReference type="InParanoid" id="Q75EX9"/>